<evidence type="ECO:0000256" key="1">
    <source>
        <dbReference type="ARBA" id="ARBA00011062"/>
    </source>
</evidence>
<accession>A0AAN4PNN8</accession>
<feature type="region of interest" description="Disordered" evidence="4">
    <location>
        <begin position="51"/>
        <end position="82"/>
    </location>
</feature>
<feature type="compositionally biased region" description="Low complexity" evidence="4">
    <location>
        <begin position="424"/>
        <end position="440"/>
    </location>
</feature>
<protein>
    <submittedName>
        <fullName evidence="7">Acid phosphatase</fullName>
    </submittedName>
</protein>
<feature type="chain" id="PRO_5042894161" evidence="5">
    <location>
        <begin position="16"/>
        <end position="501"/>
    </location>
</feature>
<dbReference type="GO" id="GO:0046872">
    <property type="term" value="F:metal ion binding"/>
    <property type="evidence" value="ECO:0007669"/>
    <property type="project" value="UniProtKB-KW"/>
</dbReference>
<name>A0AAN4PNN8_ASPLE</name>
<comment type="caution">
    <text evidence="7">The sequence shown here is derived from an EMBL/GenBank/DDBJ whole genome shotgun (WGS) entry which is preliminary data.</text>
</comment>
<evidence type="ECO:0000313" key="7">
    <source>
        <dbReference type="EMBL" id="GAQ10093.1"/>
    </source>
</evidence>
<sequence>MHLLPLVLLPLTAQAINIVSSNDDGWAEINIRQFYNALSAAGHSVVVSAPAENQSGTGSSDKTPTTLTEPCEFSSCPSGSPATGFNASDPRLNYVNSYPVTSMKYGISTAAPPFFNGARPALAVSGPNVGSNLGLAVYFSGTVGAAHYAAEAGIPAIAFSGSSGSPTAWNAAVPAYSQVYGQLATKVTNKIVASGTPYLPDQVWLNVNFPEVSNECSSADDFKFVLSRIFSGIFSADDVETCGSSRLPTESTVVGTDGCYVSISVGWSDKTDAAADVQAIVLDKLGDLLGAVRNNVIEWSQDPNVIPALLAPAAPKVGVLEIKAKQLPELTLPRPSRSEVANGAANADWFPQYKRIANMPELPTPPPYRRQRSAYWALPVIMRILCLRRDMGDPVDGPRALRQKEQRAIKKKKANKMKVREMDSSNSKSNSTNNRSTSNNDKNREVIISKGGCFQMEAPRVNHPHALRQKDKRAIKKKKKAKMDSSIKTLRVELIGWRRPL</sequence>
<gene>
    <name evidence="7" type="ORF">ALT_7414</name>
</gene>
<dbReference type="Proteomes" id="UP000051487">
    <property type="component" value="Unassembled WGS sequence"/>
</dbReference>
<organism evidence="7 8">
    <name type="scientific">Aspergillus lentulus</name>
    <dbReference type="NCBI Taxonomy" id="293939"/>
    <lineage>
        <taxon>Eukaryota</taxon>
        <taxon>Fungi</taxon>
        <taxon>Dikarya</taxon>
        <taxon>Ascomycota</taxon>
        <taxon>Pezizomycotina</taxon>
        <taxon>Eurotiomycetes</taxon>
        <taxon>Eurotiomycetidae</taxon>
        <taxon>Eurotiales</taxon>
        <taxon>Aspergillaceae</taxon>
        <taxon>Aspergillus</taxon>
        <taxon>Aspergillus subgen. Fumigati</taxon>
    </lineage>
</organism>
<evidence type="ECO:0000256" key="2">
    <source>
        <dbReference type="ARBA" id="ARBA00022723"/>
    </source>
</evidence>
<dbReference type="Gene3D" id="3.40.1210.10">
    <property type="entry name" value="Survival protein SurE-like phosphatase/nucleotidase"/>
    <property type="match status" value="1"/>
</dbReference>
<dbReference type="InterPro" id="IPR036523">
    <property type="entry name" value="SurE-like_sf"/>
</dbReference>
<dbReference type="InterPro" id="IPR002828">
    <property type="entry name" value="SurE-like_Pase/nucleotidase"/>
</dbReference>
<evidence type="ECO:0000256" key="4">
    <source>
        <dbReference type="SAM" id="MobiDB-lite"/>
    </source>
</evidence>
<comment type="similarity">
    <text evidence="1">Belongs to the SurE nucleotidase family.</text>
</comment>
<keyword evidence="3" id="KW-0378">Hydrolase</keyword>
<proteinExistence type="inferred from homology"/>
<dbReference type="GO" id="GO:0008252">
    <property type="term" value="F:nucleotidase activity"/>
    <property type="evidence" value="ECO:0007669"/>
    <property type="project" value="InterPro"/>
</dbReference>
<keyword evidence="5" id="KW-0732">Signal</keyword>
<dbReference type="SUPFAM" id="SSF64167">
    <property type="entry name" value="SurE-like"/>
    <property type="match status" value="1"/>
</dbReference>
<dbReference type="InterPro" id="IPR030048">
    <property type="entry name" value="SurE"/>
</dbReference>
<evidence type="ECO:0000256" key="3">
    <source>
        <dbReference type="ARBA" id="ARBA00022801"/>
    </source>
</evidence>
<evidence type="ECO:0000313" key="8">
    <source>
        <dbReference type="Proteomes" id="UP000051487"/>
    </source>
</evidence>
<feature type="compositionally biased region" description="Polar residues" evidence="4">
    <location>
        <begin position="51"/>
        <end position="68"/>
    </location>
</feature>
<dbReference type="PANTHER" id="PTHR30457">
    <property type="entry name" value="5'-NUCLEOTIDASE SURE"/>
    <property type="match status" value="1"/>
</dbReference>
<evidence type="ECO:0000256" key="5">
    <source>
        <dbReference type="SAM" id="SignalP"/>
    </source>
</evidence>
<feature type="region of interest" description="Disordered" evidence="4">
    <location>
        <begin position="393"/>
        <end position="445"/>
    </location>
</feature>
<dbReference type="EMBL" id="BCLY01000013">
    <property type="protein sequence ID" value="GAQ10093.1"/>
    <property type="molecule type" value="Genomic_DNA"/>
</dbReference>
<dbReference type="Pfam" id="PF01975">
    <property type="entry name" value="SurE"/>
    <property type="match status" value="1"/>
</dbReference>
<feature type="signal peptide" evidence="5">
    <location>
        <begin position="1"/>
        <end position="15"/>
    </location>
</feature>
<dbReference type="PANTHER" id="PTHR30457:SF0">
    <property type="entry name" value="PHOSPHATASE, PUTATIVE (AFU_ORTHOLOGUE AFUA_4G01070)-RELATED"/>
    <property type="match status" value="1"/>
</dbReference>
<dbReference type="AlphaFoldDB" id="A0AAN4PNN8"/>
<evidence type="ECO:0000259" key="6">
    <source>
        <dbReference type="Pfam" id="PF01975"/>
    </source>
</evidence>
<keyword evidence="2" id="KW-0479">Metal-binding</keyword>
<reference evidence="7 8" key="1">
    <citation type="submission" date="2015-11" db="EMBL/GenBank/DDBJ databases">
        <title>Aspergillus lentulus strain IFM 54703T.</title>
        <authorList>
            <person name="Kusuya Y."/>
            <person name="Sakai K."/>
            <person name="Kamei K."/>
            <person name="Takahashi H."/>
            <person name="Yaguchi T."/>
        </authorList>
    </citation>
    <scope>NUCLEOTIDE SEQUENCE [LARGE SCALE GENOMIC DNA]</scope>
    <source>
        <strain evidence="7 8">IFM 54703</strain>
    </source>
</reference>
<feature type="domain" description="Survival protein SurE-like phosphatase/nucleotidase" evidence="6">
    <location>
        <begin position="18"/>
        <end position="215"/>
    </location>
</feature>